<dbReference type="Proteomes" id="UP001459105">
    <property type="component" value="Segment"/>
</dbReference>
<accession>A0AAX4QG35</accession>
<name>A0AAX4QG35_9CAUD</name>
<organism evidence="1 2">
    <name type="scientific">Microcystis phage Mvi-JY20</name>
    <dbReference type="NCBI Taxonomy" id="3128146"/>
    <lineage>
        <taxon>Viruses</taxon>
        <taxon>Duplodnaviria</taxon>
        <taxon>Heunggongvirae</taxon>
        <taxon>Uroviricota</taxon>
        <taxon>Caudoviricetes</taxon>
    </lineage>
</organism>
<proteinExistence type="predicted"/>
<sequence>MHNKTEQTEQPYKYLTDEPHRIGVVDDLVWEWKVGCRAVLQDNCSWAYLVDHYVYTLQLKKLRKLRKRKSLTDRCLVSCHVEGKEYKIQWGDVTMTRQELEKAFFLLMEILSEIDRKLVEKAKLEQEWLQAYAQAHRPQAGGER</sequence>
<evidence type="ECO:0000313" key="1">
    <source>
        <dbReference type="EMBL" id="XAI95457.1"/>
    </source>
</evidence>
<evidence type="ECO:0000313" key="2">
    <source>
        <dbReference type="Proteomes" id="UP001459105"/>
    </source>
</evidence>
<protein>
    <submittedName>
        <fullName evidence="1">Uncharacterized protein</fullName>
    </submittedName>
</protein>
<dbReference type="EMBL" id="PP438412">
    <property type="protein sequence ID" value="XAI95457.1"/>
    <property type="molecule type" value="Genomic_DNA"/>
</dbReference>
<reference evidence="1" key="1">
    <citation type="submission" date="2024-03" db="EMBL/GenBank/DDBJ databases">
        <authorList>
            <person name="Lin W."/>
            <person name="Li D."/>
            <person name="Tong Y."/>
        </authorList>
    </citation>
    <scope>NUCLEOTIDE SEQUENCE</scope>
</reference>